<dbReference type="EMBL" id="JAENIO010000041">
    <property type="protein sequence ID" value="MBK1835114.1"/>
    <property type="molecule type" value="Genomic_DNA"/>
</dbReference>
<dbReference type="AlphaFoldDB" id="A0A934VLW6"/>
<keyword evidence="4" id="KW-1185">Reference proteome</keyword>
<dbReference type="RefSeq" id="WP_200392546.1">
    <property type="nucleotide sequence ID" value="NZ_JAENIO010000041.1"/>
</dbReference>
<evidence type="ECO:0000313" key="3">
    <source>
        <dbReference type="EMBL" id="MBK1835114.1"/>
    </source>
</evidence>
<proteinExistence type="predicted"/>
<comment type="caution">
    <text evidence="3">The sequence shown here is derived from an EMBL/GenBank/DDBJ whole genome shotgun (WGS) entry which is preliminary data.</text>
</comment>
<feature type="region of interest" description="Disordered" evidence="1">
    <location>
        <begin position="148"/>
        <end position="171"/>
    </location>
</feature>
<reference evidence="3" key="1">
    <citation type="submission" date="2021-01" db="EMBL/GenBank/DDBJ databases">
        <title>Modified the classification status of verrucomicrobia.</title>
        <authorList>
            <person name="Feng X."/>
        </authorList>
    </citation>
    <scope>NUCLEOTIDE SEQUENCE</scope>
    <source>
        <strain evidence="3">KCTC 12986</strain>
    </source>
</reference>
<protein>
    <submittedName>
        <fullName evidence="3">Uncharacterized protein</fullName>
    </submittedName>
</protein>
<accession>A0A934VLW6</accession>
<evidence type="ECO:0000313" key="4">
    <source>
        <dbReference type="Proteomes" id="UP000604083"/>
    </source>
</evidence>
<dbReference type="Proteomes" id="UP000604083">
    <property type="component" value="Unassembled WGS sequence"/>
</dbReference>
<feature type="transmembrane region" description="Helical" evidence="2">
    <location>
        <begin position="46"/>
        <end position="64"/>
    </location>
</feature>
<name>A0A934VLW6_9BACT</name>
<feature type="compositionally biased region" description="Basic and acidic residues" evidence="1">
    <location>
        <begin position="148"/>
        <end position="158"/>
    </location>
</feature>
<keyword evidence="2" id="KW-0472">Membrane</keyword>
<feature type="transmembrane region" description="Helical" evidence="2">
    <location>
        <begin position="20"/>
        <end position="40"/>
    </location>
</feature>
<keyword evidence="2" id="KW-1133">Transmembrane helix</keyword>
<evidence type="ECO:0000256" key="2">
    <source>
        <dbReference type="SAM" id="Phobius"/>
    </source>
</evidence>
<gene>
    <name evidence="3" type="ORF">JIN78_13670</name>
</gene>
<feature type="compositionally biased region" description="Polar residues" evidence="1">
    <location>
        <begin position="159"/>
        <end position="171"/>
    </location>
</feature>
<keyword evidence="2" id="KW-0812">Transmembrane</keyword>
<sequence length="171" mass="18981">MVAEPEKEIRFTRTGQARSFALLGAIALAVAFTFVAPHLYGHRSPVHGLWTLPLLAVGGGFFWLSRHCAKHAFLILSPVGIEFFPFIRPTKNYRLWSWAEFHRAEIKDKTLTLHFDEKKTAGAVISLGPLTAESRLLLTRAIEGRMAERFGEEGKESGAETTSADDTTAPE</sequence>
<evidence type="ECO:0000256" key="1">
    <source>
        <dbReference type="SAM" id="MobiDB-lite"/>
    </source>
</evidence>
<organism evidence="3 4">
    <name type="scientific">Roseibacillus ishigakijimensis</name>
    <dbReference type="NCBI Taxonomy" id="454146"/>
    <lineage>
        <taxon>Bacteria</taxon>
        <taxon>Pseudomonadati</taxon>
        <taxon>Verrucomicrobiota</taxon>
        <taxon>Verrucomicrobiia</taxon>
        <taxon>Verrucomicrobiales</taxon>
        <taxon>Verrucomicrobiaceae</taxon>
        <taxon>Roseibacillus</taxon>
    </lineage>
</organism>